<reference evidence="3" key="1">
    <citation type="submission" date="2023-07" db="EMBL/GenBank/DDBJ databases">
        <authorList>
            <person name="Haufschild T."/>
            <person name="Kallscheuer N."/>
            <person name="Hammer J."/>
            <person name="Kohn T."/>
            <person name="Kabuu M."/>
            <person name="Jogler M."/>
            <person name="Wohfarth N."/>
            <person name="Heuer A."/>
            <person name="Rohde M."/>
            <person name="van Teeseling M.C.F."/>
            <person name="Jogler C."/>
        </authorList>
    </citation>
    <scope>NUCLEOTIDE SEQUENCE</scope>
    <source>
        <strain evidence="3">Strain 138</strain>
        <strain evidence="4">Strain 318</strain>
    </source>
</reference>
<dbReference type="InterPro" id="IPR010496">
    <property type="entry name" value="AL/BT2_dom"/>
</dbReference>
<feature type="signal peptide" evidence="1">
    <location>
        <begin position="1"/>
        <end position="25"/>
    </location>
</feature>
<evidence type="ECO:0000259" key="2">
    <source>
        <dbReference type="Pfam" id="PF06439"/>
    </source>
</evidence>
<dbReference type="AlphaFoldDB" id="A0AA49JW87"/>
<accession>A0AA49Q7U1</accession>
<accession>A0AA49JW87</accession>
<keyword evidence="5" id="KW-1185">Reference proteome</keyword>
<dbReference type="RefSeq" id="WP_367886032.1">
    <property type="nucleotide sequence ID" value="NZ_CP130612.1"/>
</dbReference>
<protein>
    <submittedName>
        <fullName evidence="3">DUF1080 domain-containing protein</fullName>
    </submittedName>
</protein>
<feature type="chain" id="PRO_5041468901" evidence="1">
    <location>
        <begin position="26"/>
        <end position="229"/>
    </location>
</feature>
<dbReference type="Gene3D" id="2.60.120.560">
    <property type="entry name" value="Exo-inulinase, domain 1"/>
    <property type="match status" value="1"/>
</dbReference>
<dbReference type="GO" id="GO:0016787">
    <property type="term" value="F:hydrolase activity"/>
    <property type="evidence" value="ECO:0007669"/>
    <property type="project" value="InterPro"/>
</dbReference>
<dbReference type="Pfam" id="PF06439">
    <property type="entry name" value="3keto-disac_hyd"/>
    <property type="match status" value="1"/>
</dbReference>
<proteinExistence type="predicted"/>
<evidence type="ECO:0000313" key="4">
    <source>
        <dbReference type="EMBL" id="WKW16078.1"/>
    </source>
</evidence>
<keyword evidence="1" id="KW-0732">Signal</keyword>
<sequence>MSARLLRHAALVPALLSLSACVSVAQSPTNAAAGPWIDLQRAEAWRGYRMDSLPTGWDFDAASGVLTRRAGADIITRQQFNDFELELEWRVAARGNSGIFFWANEGTDRIFENATEMQVLDNAGHPDGRSALTSAGANFGLYATQPSAAKPAGEWNAVRLVARGNRVEHWLNGVKVAEYELGSSEWLGRIRASKFAQWPSYGRARRGHIGLQDHGDVVSFRGMRIRELP</sequence>
<evidence type="ECO:0000256" key="1">
    <source>
        <dbReference type="SAM" id="SignalP"/>
    </source>
</evidence>
<evidence type="ECO:0000313" key="5">
    <source>
        <dbReference type="Proteomes" id="UP001229955"/>
    </source>
</evidence>
<dbReference type="PROSITE" id="PS51257">
    <property type="entry name" value="PROKAR_LIPOPROTEIN"/>
    <property type="match status" value="1"/>
</dbReference>
<dbReference type="EMBL" id="CP130613">
    <property type="protein sequence ID" value="WKW16078.1"/>
    <property type="molecule type" value="Genomic_DNA"/>
</dbReference>
<feature type="domain" description="3-keto-alpha-glucoside-1,2-lyase/3-keto-2-hydroxy-glucal hydratase" evidence="2">
    <location>
        <begin position="42"/>
        <end position="226"/>
    </location>
</feature>
<dbReference type="Proteomes" id="UP001229955">
    <property type="component" value="Chromosome"/>
</dbReference>
<organism evidence="3">
    <name type="scientific">Pseudogemmatithrix spongiicola</name>
    <dbReference type="NCBI Taxonomy" id="3062599"/>
    <lineage>
        <taxon>Bacteria</taxon>
        <taxon>Pseudomonadati</taxon>
        <taxon>Gemmatimonadota</taxon>
        <taxon>Gemmatimonadia</taxon>
        <taxon>Gemmatimonadales</taxon>
        <taxon>Gemmatimonadaceae</taxon>
        <taxon>Pseudogemmatithrix</taxon>
    </lineage>
</organism>
<evidence type="ECO:0000313" key="3">
    <source>
        <dbReference type="EMBL" id="WKW13171.1"/>
    </source>
</evidence>
<dbReference type="KEGG" id="pspc:Strain318_002486"/>
<gene>
    <name evidence="3" type="ORF">Strain138_002486</name>
    <name evidence="4" type="ORF">Strain318_002486</name>
</gene>
<dbReference type="EMBL" id="CP130612">
    <property type="protein sequence ID" value="WKW13171.1"/>
    <property type="molecule type" value="Genomic_DNA"/>
</dbReference>
<name>A0AA49JW87_9BACT</name>